<gene>
    <name evidence="3" type="ORF">DICVIV_08713</name>
</gene>
<reference evidence="3 4" key="1">
    <citation type="submission" date="2013-11" db="EMBL/GenBank/DDBJ databases">
        <title>Draft genome of the bovine lungworm Dictyocaulus viviparus.</title>
        <authorList>
            <person name="Mitreva M."/>
        </authorList>
    </citation>
    <scope>NUCLEOTIDE SEQUENCE [LARGE SCALE GENOMIC DNA]</scope>
    <source>
        <strain evidence="3 4">HannoverDv2000</strain>
    </source>
</reference>
<dbReference type="Proteomes" id="UP000053766">
    <property type="component" value="Unassembled WGS sequence"/>
</dbReference>
<evidence type="ECO:0000313" key="4">
    <source>
        <dbReference type="Proteomes" id="UP000053766"/>
    </source>
</evidence>
<feature type="compositionally biased region" description="Polar residues" evidence="2">
    <location>
        <begin position="57"/>
        <end position="80"/>
    </location>
</feature>
<evidence type="ECO:0000313" key="3">
    <source>
        <dbReference type="EMBL" id="KJH45259.1"/>
    </source>
</evidence>
<protein>
    <submittedName>
        <fullName evidence="3">Uncharacterized protein</fullName>
    </submittedName>
</protein>
<accession>A0A0D8XNA0</accession>
<dbReference type="Pfam" id="PF10471">
    <property type="entry name" value="ANAPC_CDC26"/>
    <property type="match status" value="1"/>
</dbReference>
<keyword evidence="1" id="KW-0833">Ubl conjugation pathway</keyword>
<organism evidence="3 4">
    <name type="scientific">Dictyocaulus viviparus</name>
    <name type="common">Bovine lungworm</name>
    <dbReference type="NCBI Taxonomy" id="29172"/>
    <lineage>
        <taxon>Eukaryota</taxon>
        <taxon>Metazoa</taxon>
        <taxon>Ecdysozoa</taxon>
        <taxon>Nematoda</taxon>
        <taxon>Chromadorea</taxon>
        <taxon>Rhabditida</taxon>
        <taxon>Rhabditina</taxon>
        <taxon>Rhabditomorpha</taxon>
        <taxon>Strongyloidea</taxon>
        <taxon>Metastrongylidae</taxon>
        <taxon>Dictyocaulus</taxon>
    </lineage>
</organism>
<evidence type="ECO:0000256" key="1">
    <source>
        <dbReference type="ARBA" id="ARBA00022786"/>
    </source>
</evidence>
<dbReference type="GO" id="GO:0031145">
    <property type="term" value="P:anaphase-promoting complex-dependent catabolic process"/>
    <property type="evidence" value="ECO:0007669"/>
    <property type="project" value="InterPro"/>
</dbReference>
<reference evidence="4" key="2">
    <citation type="journal article" date="2016" name="Sci. Rep.">
        <title>Dictyocaulus viviparus genome, variome and transcriptome elucidate lungworm biology and support future intervention.</title>
        <authorList>
            <person name="McNulty S.N."/>
            <person name="Strube C."/>
            <person name="Rosa B.A."/>
            <person name="Martin J.C."/>
            <person name="Tyagi R."/>
            <person name="Choi Y.J."/>
            <person name="Wang Q."/>
            <person name="Hallsworth Pepin K."/>
            <person name="Zhang X."/>
            <person name="Ozersky P."/>
            <person name="Wilson R.K."/>
            <person name="Sternberg P.W."/>
            <person name="Gasser R.B."/>
            <person name="Mitreva M."/>
        </authorList>
    </citation>
    <scope>NUCLEOTIDE SEQUENCE [LARGE SCALE GENOMIC DNA]</scope>
    <source>
        <strain evidence="4">HannoverDv2000</strain>
    </source>
</reference>
<sequence length="91" mass="9899">MLRRPLTSIEIKADDIDHMEKVLLELYNKKSTAKTNIESDQTSNTTSEAVSCEDKQPSSPVSFTSSMDTSGNQTLSTILPSGSAFDPDDLS</sequence>
<dbReference type="AlphaFoldDB" id="A0A0D8XNA0"/>
<feature type="compositionally biased region" description="Polar residues" evidence="2">
    <location>
        <begin position="33"/>
        <end position="49"/>
    </location>
</feature>
<dbReference type="InterPro" id="IPR018860">
    <property type="entry name" value="APC_suCDC26"/>
</dbReference>
<keyword evidence="4" id="KW-1185">Reference proteome</keyword>
<feature type="region of interest" description="Disordered" evidence="2">
    <location>
        <begin position="33"/>
        <end position="91"/>
    </location>
</feature>
<evidence type="ECO:0000256" key="2">
    <source>
        <dbReference type="SAM" id="MobiDB-lite"/>
    </source>
</evidence>
<dbReference type="OrthoDB" id="5856489at2759"/>
<dbReference type="EMBL" id="KN716418">
    <property type="protein sequence ID" value="KJH45259.1"/>
    <property type="molecule type" value="Genomic_DNA"/>
</dbReference>
<name>A0A0D8XNA0_DICVI</name>
<proteinExistence type="predicted"/>
<dbReference type="GO" id="GO:0005680">
    <property type="term" value="C:anaphase-promoting complex"/>
    <property type="evidence" value="ECO:0007669"/>
    <property type="project" value="InterPro"/>
</dbReference>